<dbReference type="Proteomes" id="UP001303046">
    <property type="component" value="Unassembled WGS sequence"/>
</dbReference>
<gene>
    <name evidence="3" type="primary">Necator_chrI.g1694</name>
    <name evidence="3" type="ORF">RB195_005568</name>
</gene>
<dbReference type="SMART" id="SM00198">
    <property type="entry name" value="SCP"/>
    <property type="match status" value="1"/>
</dbReference>
<dbReference type="Pfam" id="PF00188">
    <property type="entry name" value="CAP"/>
    <property type="match status" value="2"/>
</dbReference>
<dbReference type="Gene3D" id="3.40.33.10">
    <property type="entry name" value="CAP"/>
    <property type="match status" value="2"/>
</dbReference>
<feature type="domain" description="SCP" evidence="2">
    <location>
        <begin position="36"/>
        <end position="183"/>
    </location>
</feature>
<dbReference type="EMBL" id="JAVFWL010000001">
    <property type="protein sequence ID" value="KAK6727987.1"/>
    <property type="molecule type" value="Genomic_DNA"/>
</dbReference>
<keyword evidence="4" id="KW-1185">Reference proteome</keyword>
<protein>
    <recommendedName>
        <fullName evidence="2">SCP domain-containing protein</fullName>
    </recommendedName>
</protein>
<organism evidence="3 4">
    <name type="scientific">Necator americanus</name>
    <name type="common">Human hookworm</name>
    <dbReference type="NCBI Taxonomy" id="51031"/>
    <lineage>
        <taxon>Eukaryota</taxon>
        <taxon>Metazoa</taxon>
        <taxon>Ecdysozoa</taxon>
        <taxon>Nematoda</taxon>
        <taxon>Chromadorea</taxon>
        <taxon>Rhabditida</taxon>
        <taxon>Rhabditina</taxon>
        <taxon>Rhabditomorpha</taxon>
        <taxon>Strongyloidea</taxon>
        <taxon>Ancylostomatidae</taxon>
        <taxon>Bunostominae</taxon>
        <taxon>Necator</taxon>
    </lineage>
</organism>
<accession>A0ABR1BNK2</accession>
<evidence type="ECO:0000259" key="2">
    <source>
        <dbReference type="SMART" id="SM00198"/>
    </source>
</evidence>
<keyword evidence="1" id="KW-0732">Signal</keyword>
<name>A0ABR1BNK2_NECAM</name>
<feature type="signal peptide" evidence="1">
    <location>
        <begin position="1"/>
        <end position="23"/>
    </location>
</feature>
<evidence type="ECO:0000256" key="1">
    <source>
        <dbReference type="SAM" id="SignalP"/>
    </source>
</evidence>
<sequence length="436" mass="47942">MWFAYLGVPITVHFLSLVTPSSSASFGCKNAMISDEWRQTVLEFHNKNRKNVVKNQQETKDNKKMPFAKDMYELTWDCNIEEVAYAYSCDRTAVNPAYGVVEADISLGGSPCNITAKTHTLLQKWWDEAKTTDLSQNVQYVDAIKNFGIMANAKAKGFACTYNKCPNGAKFVCVYDQKLVVNNPQNSVYTVAGNDGEACDSCAQDQATCVGYLCTKTYDSTATLPATKCTQPNDDGMTLDLQTTAQDMLNYYRRALATGWGTDKNGYAPPAKQINKLTYDCDTLGSHAKLVMNCNVPVYTPLPEVIMTVFLPCVKAISFYATSIIECKLLAVALELNNIAITSWWKQLEKVDVDKEAKFTNELKTNAPDFANMAIATATKVGCSVLTCLKQGYVVAGCEFDKALNVDDPIYTVGTTCTSCRTANLQCETILPGLCA</sequence>
<reference evidence="3 4" key="1">
    <citation type="submission" date="2023-08" db="EMBL/GenBank/DDBJ databases">
        <title>A Necator americanus chromosomal reference genome.</title>
        <authorList>
            <person name="Ilik V."/>
            <person name="Petrzelkova K.J."/>
            <person name="Pardy F."/>
            <person name="Fuh T."/>
            <person name="Niatou-Singa F.S."/>
            <person name="Gouil Q."/>
            <person name="Baker L."/>
            <person name="Ritchie M.E."/>
            <person name="Jex A.R."/>
            <person name="Gazzola D."/>
            <person name="Li H."/>
            <person name="Toshio Fujiwara R."/>
            <person name="Zhan B."/>
            <person name="Aroian R.V."/>
            <person name="Pafco B."/>
            <person name="Schwarz E.M."/>
        </authorList>
    </citation>
    <scope>NUCLEOTIDE SEQUENCE [LARGE SCALE GENOMIC DNA]</scope>
    <source>
        <strain evidence="3 4">Aroian</strain>
        <tissue evidence="3">Whole animal</tissue>
    </source>
</reference>
<evidence type="ECO:0000313" key="3">
    <source>
        <dbReference type="EMBL" id="KAK6727987.1"/>
    </source>
</evidence>
<dbReference type="CDD" id="cd05380">
    <property type="entry name" value="CAP_euk"/>
    <property type="match status" value="1"/>
</dbReference>
<evidence type="ECO:0000313" key="4">
    <source>
        <dbReference type="Proteomes" id="UP001303046"/>
    </source>
</evidence>
<proteinExistence type="predicted"/>
<feature type="chain" id="PRO_5047048567" description="SCP domain-containing protein" evidence="1">
    <location>
        <begin position="24"/>
        <end position="436"/>
    </location>
</feature>
<dbReference type="InterPro" id="IPR035940">
    <property type="entry name" value="CAP_sf"/>
</dbReference>
<comment type="caution">
    <text evidence="3">The sequence shown here is derived from an EMBL/GenBank/DDBJ whole genome shotgun (WGS) entry which is preliminary data.</text>
</comment>
<dbReference type="SUPFAM" id="SSF55797">
    <property type="entry name" value="PR-1-like"/>
    <property type="match status" value="2"/>
</dbReference>
<dbReference type="InterPro" id="IPR014044">
    <property type="entry name" value="CAP_dom"/>
</dbReference>